<dbReference type="Proteomes" id="UP000248536">
    <property type="component" value="Chromosome"/>
</dbReference>
<protein>
    <recommendedName>
        <fullName evidence="2">LTD domain-containing protein</fullName>
    </recommendedName>
</protein>
<sequence length="459" mass="50662">MIIIMKKGFNRIIPYLIILHIISACVNNGEYDVPRNTCESGLVANITLVDLFNMLEEKTFQIQEDLVIDGYVISSDREGNFFGTLYIQDNPSNPTGGFQIDIDLRESHLFFEVGSKVLIKLKGLYLGSNGESFKLGGSFLAFGNLSVGRLPALKVHEHIFLSCDAAVKIEPVPTQIPNLKSSIDKTLVSFDGLEVIEEELDSIFAMAKKETERTLQDCEENNIKILNSGFSDFQDDVLPEGNGSITGVLLKDGDDFQIVIRFLEDIDFSNERCPEIITEFTSKSIFISELADPENNTGARFVELYNAAKEPLNLNKWTLRRYTNDNIEVSSTIDLSEMIIGAESTFLISPNASEFELVYGFAPDLGVSTNSPADSNGDDNLELVDPFGTIIDVFGVVGVDGTGTDHEFEDGRAIRKLEISKANATYTFSEWDIFNDTGGSGTTNQPQNAPGDFTPGLRE</sequence>
<dbReference type="InterPro" id="IPR043744">
    <property type="entry name" value="DUF5689"/>
</dbReference>
<proteinExistence type="predicted"/>
<dbReference type="Gene3D" id="2.60.40.1260">
    <property type="entry name" value="Lamin Tail domain"/>
    <property type="match status" value="1"/>
</dbReference>
<keyword evidence="4" id="KW-1185">Reference proteome</keyword>
<evidence type="ECO:0000313" key="4">
    <source>
        <dbReference type="Proteomes" id="UP000248536"/>
    </source>
</evidence>
<feature type="region of interest" description="Disordered" evidence="1">
    <location>
        <begin position="437"/>
        <end position="459"/>
    </location>
</feature>
<accession>A0A2Z4LRQ7</accession>
<dbReference type="InterPro" id="IPR036415">
    <property type="entry name" value="Lamin_tail_dom_sf"/>
</dbReference>
<gene>
    <name evidence="3" type="ORF">HME9304_01254</name>
</gene>
<dbReference type="Pfam" id="PF00932">
    <property type="entry name" value="LTD"/>
    <property type="match status" value="1"/>
</dbReference>
<evidence type="ECO:0000259" key="2">
    <source>
        <dbReference type="PROSITE" id="PS51841"/>
    </source>
</evidence>
<name>A0A2Z4LRQ7_9FLAO</name>
<evidence type="ECO:0000313" key="3">
    <source>
        <dbReference type="EMBL" id="AWX44254.1"/>
    </source>
</evidence>
<dbReference type="AlphaFoldDB" id="A0A2Z4LRQ7"/>
<dbReference type="InterPro" id="IPR001322">
    <property type="entry name" value="Lamin_tail_dom"/>
</dbReference>
<dbReference type="PROSITE" id="PS51841">
    <property type="entry name" value="LTD"/>
    <property type="match status" value="1"/>
</dbReference>
<dbReference type="PROSITE" id="PS51257">
    <property type="entry name" value="PROKAR_LIPOPROTEIN"/>
    <property type="match status" value="1"/>
</dbReference>
<evidence type="ECO:0000256" key="1">
    <source>
        <dbReference type="SAM" id="MobiDB-lite"/>
    </source>
</evidence>
<dbReference type="KEGG" id="spon:HME9304_01254"/>
<organism evidence="3 4">
    <name type="scientific">Flagellimonas maritima</name>
    <dbReference type="NCBI Taxonomy" id="1383885"/>
    <lineage>
        <taxon>Bacteria</taxon>
        <taxon>Pseudomonadati</taxon>
        <taxon>Bacteroidota</taxon>
        <taxon>Flavobacteriia</taxon>
        <taxon>Flavobacteriales</taxon>
        <taxon>Flavobacteriaceae</taxon>
        <taxon>Flagellimonas</taxon>
    </lineage>
</organism>
<dbReference type="EMBL" id="CP030104">
    <property type="protein sequence ID" value="AWX44254.1"/>
    <property type="molecule type" value="Genomic_DNA"/>
</dbReference>
<feature type="domain" description="LTD" evidence="2">
    <location>
        <begin position="271"/>
        <end position="400"/>
    </location>
</feature>
<dbReference type="Pfam" id="PF18942">
    <property type="entry name" value="DUF5689"/>
    <property type="match status" value="1"/>
</dbReference>
<dbReference type="SUPFAM" id="SSF74853">
    <property type="entry name" value="Lamin A/C globular tail domain"/>
    <property type="match status" value="1"/>
</dbReference>
<reference evidence="3 4" key="1">
    <citation type="submission" date="2018-06" db="EMBL/GenBank/DDBJ databases">
        <title>Spongiibacterium sp. HME9304 Genome sequencing and assembly.</title>
        <authorList>
            <person name="Kang H."/>
            <person name="Kim H."/>
            <person name="Joh K."/>
        </authorList>
    </citation>
    <scope>NUCLEOTIDE SEQUENCE [LARGE SCALE GENOMIC DNA]</scope>
    <source>
        <strain evidence="3 4">HME9304</strain>
    </source>
</reference>